<proteinExistence type="predicted"/>
<evidence type="ECO:0000313" key="1">
    <source>
        <dbReference type="EMBL" id="CAH9110930.1"/>
    </source>
</evidence>
<accession>A0AAV0DW91</accession>
<dbReference type="AlphaFoldDB" id="A0AAV0DW91"/>
<dbReference type="EMBL" id="CAMAPF010000178">
    <property type="protein sequence ID" value="CAH9110930.1"/>
    <property type="molecule type" value="Genomic_DNA"/>
</dbReference>
<organism evidence="1 2">
    <name type="scientific">Cuscuta epithymum</name>
    <dbReference type="NCBI Taxonomy" id="186058"/>
    <lineage>
        <taxon>Eukaryota</taxon>
        <taxon>Viridiplantae</taxon>
        <taxon>Streptophyta</taxon>
        <taxon>Embryophyta</taxon>
        <taxon>Tracheophyta</taxon>
        <taxon>Spermatophyta</taxon>
        <taxon>Magnoliopsida</taxon>
        <taxon>eudicotyledons</taxon>
        <taxon>Gunneridae</taxon>
        <taxon>Pentapetalae</taxon>
        <taxon>asterids</taxon>
        <taxon>lamiids</taxon>
        <taxon>Solanales</taxon>
        <taxon>Convolvulaceae</taxon>
        <taxon>Cuscuteae</taxon>
        <taxon>Cuscuta</taxon>
        <taxon>Cuscuta subgen. Cuscuta</taxon>
    </lineage>
</organism>
<comment type="caution">
    <text evidence="1">The sequence shown here is derived from an EMBL/GenBank/DDBJ whole genome shotgun (WGS) entry which is preliminary data.</text>
</comment>
<gene>
    <name evidence="1" type="ORF">CEPIT_LOCUS19346</name>
</gene>
<reference evidence="1" key="1">
    <citation type="submission" date="2022-07" db="EMBL/GenBank/DDBJ databases">
        <authorList>
            <person name="Macas J."/>
            <person name="Novak P."/>
            <person name="Neumann P."/>
        </authorList>
    </citation>
    <scope>NUCLEOTIDE SEQUENCE</scope>
</reference>
<name>A0AAV0DW91_9ASTE</name>
<protein>
    <submittedName>
        <fullName evidence="1">Uncharacterized protein</fullName>
    </submittedName>
</protein>
<sequence>MAAKHSFIWIAPPRYRSNFLNPFSSTQIIPSSAYQEFLRCANKIISNKLYSVYQEPAQKEHILLRIKFKRVIEPKGNFKSLACRERATTLKNLSFPGQPPEISIKCILSDSNPTRTLIPTV</sequence>
<evidence type="ECO:0000313" key="2">
    <source>
        <dbReference type="Proteomes" id="UP001152523"/>
    </source>
</evidence>
<dbReference type="Proteomes" id="UP001152523">
    <property type="component" value="Unassembled WGS sequence"/>
</dbReference>
<keyword evidence="2" id="KW-1185">Reference proteome</keyword>